<dbReference type="Gene3D" id="3.50.50.60">
    <property type="entry name" value="FAD/NAD(P)-binding domain"/>
    <property type="match status" value="1"/>
</dbReference>
<dbReference type="AlphaFoldDB" id="A0AA40AMR4"/>
<comment type="similarity">
    <text evidence="1">Belongs to the paxM FAD-dependent monooxygenase family.</text>
</comment>
<gene>
    <name evidence="5" type="ORF">B0T26DRAFT_803397</name>
</gene>
<comment type="caution">
    <text evidence="5">The sequence shown here is derived from an EMBL/GenBank/DDBJ whole genome shotgun (WGS) entry which is preliminary data.</text>
</comment>
<evidence type="ECO:0000256" key="1">
    <source>
        <dbReference type="ARBA" id="ARBA00007992"/>
    </source>
</evidence>
<accession>A0AA40AMR4</accession>
<dbReference type="RefSeq" id="XP_060297380.1">
    <property type="nucleotide sequence ID" value="XM_060447084.1"/>
</dbReference>
<evidence type="ECO:0000256" key="4">
    <source>
        <dbReference type="ARBA" id="ARBA00023002"/>
    </source>
</evidence>
<name>A0AA40AMR4_9PEZI</name>
<evidence type="ECO:0008006" key="7">
    <source>
        <dbReference type="Google" id="ProtNLM"/>
    </source>
</evidence>
<dbReference type="Proteomes" id="UP001172101">
    <property type="component" value="Unassembled WGS sequence"/>
</dbReference>
<evidence type="ECO:0000313" key="6">
    <source>
        <dbReference type="Proteomes" id="UP001172101"/>
    </source>
</evidence>
<organism evidence="5 6">
    <name type="scientific">Lasiosphaeria miniovina</name>
    <dbReference type="NCBI Taxonomy" id="1954250"/>
    <lineage>
        <taxon>Eukaryota</taxon>
        <taxon>Fungi</taxon>
        <taxon>Dikarya</taxon>
        <taxon>Ascomycota</taxon>
        <taxon>Pezizomycotina</taxon>
        <taxon>Sordariomycetes</taxon>
        <taxon>Sordariomycetidae</taxon>
        <taxon>Sordariales</taxon>
        <taxon>Lasiosphaeriaceae</taxon>
        <taxon>Lasiosphaeria</taxon>
    </lineage>
</organism>
<proteinExistence type="inferred from homology"/>
<dbReference type="PANTHER" id="PTHR46720">
    <property type="entry name" value="HYDROXYLASE, PUTATIVE (AFU_ORTHOLOGUE AFUA_3G01460)-RELATED"/>
    <property type="match status" value="1"/>
</dbReference>
<dbReference type="InterPro" id="IPR036188">
    <property type="entry name" value="FAD/NAD-bd_sf"/>
</dbReference>
<evidence type="ECO:0000256" key="2">
    <source>
        <dbReference type="ARBA" id="ARBA00022630"/>
    </source>
</evidence>
<keyword evidence="3" id="KW-0274">FAD</keyword>
<sequence>MTDTTTHMRIAFVSGWLAGACRRTRPASCSHVFLHLYLRAMCSNPLTEASAALGSQDFDVDRQYGWVGSATARSSCMTSLRTGRSCTWAAPSGVVMAHPGPRLAEPAGYSQWEQKSTLTHARGRVYIVGDVAHATTWWQGAGAGQAFEGAAILGALFGRVARPGDIDAAFKAFDAARRPRLKAAFAPRWAFISSLDLDEYKREALDTSSDSQEAGVLHAESWWFK</sequence>
<keyword evidence="6" id="KW-1185">Reference proteome</keyword>
<protein>
    <recommendedName>
        <fullName evidence="7">FAD-binding domain-containing protein</fullName>
    </recommendedName>
</protein>
<reference evidence="5" key="1">
    <citation type="submission" date="2023-06" db="EMBL/GenBank/DDBJ databases">
        <title>Genome-scale phylogeny and comparative genomics of the fungal order Sordariales.</title>
        <authorList>
            <consortium name="Lawrence Berkeley National Laboratory"/>
            <person name="Hensen N."/>
            <person name="Bonometti L."/>
            <person name="Westerberg I."/>
            <person name="Brannstrom I.O."/>
            <person name="Guillou S."/>
            <person name="Cros-Aarteil S."/>
            <person name="Calhoun S."/>
            <person name="Haridas S."/>
            <person name="Kuo A."/>
            <person name="Mondo S."/>
            <person name="Pangilinan J."/>
            <person name="Riley R."/>
            <person name="LaButti K."/>
            <person name="Andreopoulos B."/>
            <person name="Lipzen A."/>
            <person name="Chen C."/>
            <person name="Yanf M."/>
            <person name="Daum C."/>
            <person name="Ng V."/>
            <person name="Clum A."/>
            <person name="Steindorff A."/>
            <person name="Ohm R."/>
            <person name="Martin F."/>
            <person name="Silar P."/>
            <person name="Natvig D."/>
            <person name="Lalanne C."/>
            <person name="Gautier V."/>
            <person name="Ament-velasquez S.L."/>
            <person name="Kruys A."/>
            <person name="Hutchinson M.I."/>
            <person name="Powell A.J."/>
            <person name="Barry K."/>
            <person name="Miller A.N."/>
            <person name="Grigoriev I.V."/>
            <person name="Debuchy R."/>
            <person name="Gladieux P."/>
            <person name="Thoren M.H."/>
            <person name="Johannesson H."/>
        </authorList>
    </citation>
    <scope>NUCLEOTIDE SEQUENCE</scope>
    <source>
        <strain evidence="5">SMH2392-1A</strain>
    </source>
</reference>
<keyword evidence="4" id="KW-0560">Oxidoreductase</keyword>
<dbReference type="GeneID" id="85330354"/>
<dbReference type="GO" id="GO:0016491">
    <property type="term" value="F:oxidoreductase activity"/>
    <property type="evidence" value="ECO:0007669"/>
    <property type="project" value="UniProtKB-KW"/>
</dbReference>
<dbReference type="GO" id="GO:0044550">
    <property type="term" value="P:secondary metabolite biosynthetic process"/>
    <property type="evidence" value="ECO:0007669"/>
    <property type="project" value="TreeGrafter"/>
</dbReference>
<evidence type="ECO:0000256" key="3">
    <source>
        <dbReference type="ARBA" id="ARBA00022827"/>
    </source>
</evidence>
<keyword evidence="2" id="KW-0285">Flavoprotein</keyword>
<dbReference type="InterPro" id="IPR051104">
    <property type="entry name" value="FAD_monoxygenase"/>
</dbReference>
<dbReference type="EMBL" id="JAUIRO010000004">
    <property type="protein sequence ID" value="KAK0718587.1"/>
    <property type="molecule type" value="Genomic_DNA"/>
</dbReference>
<evidence type="ECO:0000313" key="5">
    <source>
        <dbReference type="EMBL" id="KAK0718587.1"/>
    </source>
</evidence>
<dbReference type="PANTHER" id="PTHR46720:SF3">
    <property type="entry name" value="FAD-BINDING DOMAIN-CONTAINING PROTEIN-RELATED"/>
    <property type="match status" value="1"/>
</dbReference>
<dbReference type="SUPFAM" id="SSF51905">
    <property type="entry name" value="FAD/NAD(P)-binding domain"/>
    <property type="match status" value="1"/>
</dbReference>